<dbReference type="Proteomes" id="UP001521785">
    <property type="component" value="Unassembled WGS sequence"/>
</dbReference>
<feature type="region of interest" description="Disordered" evidence="1">
    <location>
        <begin position="702"/>
        <end position="727"/>
    </location>
</feature>
<feature type="compositionally biased region" description="Basic and acidic residues" evidence="1">
    <location>
        <begin position="457"/>
        <end position="471"/>
    </location>
</feature>
<accession>A0ABR3QUS4</accession>
<proteinExistence type="predicted"/>
<evidence type="ECO:0000313" key="2">
    <source>
        <dbReference type="EMBL" id="KAL1595891.1"/>
    </source>
</evidence>
<dbReference type="EMBL" id="JAKJXO020000015">
    <property type="protein sequence ID" value="KAL1595891.1"/>
    <property type="molecule type" value="Genomic_DNA"/>
</dbReference>
<feature type="region of interest" description="Disordered" evidence="1">
    <location>
        <begin position="56"/>
        <end position="126"/>
    </location>
</feature>
<name>A0ABR3QUS4_9PLEO</name>
<protein>
    <submittedName>
        <fullName evidence="2">Uncharacterized protein</fullName>
    </submittedName>
</protein>
<evidence type="ECO:0000313" key="3">
    <source>
        <dbReference type="Proteomes" id="UP001521785"/>
    </source>
</evidence>
<evidence type="ECO:0000256" key="1">
    <source>
        <dbReference type="SAM" id="MobiDB-lite"/>
    </source>
</evidence>
<keyword evidence="3" id="KW-1185">Reference proteome</keyword>
<comment type="caution">
    <text evidence="2">The sequence shown here is derived from an EMBL/GenBank/DDBJ whole genome shotgun (WGS) entry which is preliminary data.</text>
</comment>
<feature type="region of interest" description="Disordered" evidence="1">
    <location>
        <begin position="417"/>
        <end position="507"/>
    </location>
</feature>
<sequence length="727" mass="81271">MEYSHIGTLKLGTLRIANGEPSPAASAKLNWYASQATSQGEDYFSDALDSPIMMKSTRKRRHVRSKSALQPPTPPLYRNLRVSDDVRKAKTTSRYGTPPKPESPKQSRQQHHNRSQPLIPPDEELDMEPEPLRRLRVMNKSQDTLATLATMLEAQTSITEDLSTLPQLVAADDLDEGFASDEGGSYREEAIRILDGTIFSEPAEAFNRREVVAPHPQSTPKQQRIIETRPPPQKADSGYSSGGSFKAKHREADSPGTIPTVSKKPSMVTDLRQSENGAEKNDVTSLYTFEQMLQASTSQDSLPPAPRNQHMIPHTMNRYRSQEDIKETALPLDWHIDDLSLGAKAPRTPSTPTSFVSHFSLDSKTSMQKRLQKRKPSFQELPVVQSCDPIPEGSIPSIPADVRKQFVRRLSEAPGMDYLTHTYPTKNHVNIDEPEPEPELPALEPIKFPSPPSTPEPESRGRDRKRPDTERSSSLSGLRRSLSLFRRKTKESKEEEQPPLPDEPTLLHIGTTAASLGRSPYDIALATTPQKRIASPTHPYQLGNAMPRAKSMVNMDAQTAAKLARLRSKDRASMRPGMPARPKSYYSEKEAMGDADIYRRHSFYGRAPPMPTIPSIGELAAANRQHEQQPQMQPEMPEVPAVQQPTPANSGRKIRARSTNRGRVVSPLIEKYDTYSQHPNDVGRQSRSRTMGNDVTYHTALQDSRAYSMGSEAVTRRHNKVNHPDWG</sequence>
<reference evidence="2 3" key="1">
    <citation type="submission" date="2024-02" db="EMBL/GenBank/DDBJ databases">
        <title>De novo assembly and annotation of 12 fungi associated with fruit tree decline syndrome in Ontario, Canada.</title>
        <authorList>
            <person name="Sulman M."/>
            <person name="Ellouze W."/>
            <person name="Ilyukhin E."/>
        </authorList>
    </citation>
    <scope>NUCLEOTIDE SEQUENCE [LARGE SCALE GENOMIC DNA]</scope>
    <source>
        <strain evidence="2 3">M42-189</strain>
    </source>
</reference>
<feature type="region of interest" description="Disordered" evidence="1">
    <location>
        <begin position="211"/>
        <end position="278"/>
    </location>
</feature>
<organism evidence="2 3">
    <name type="scientific">Paraconiothyrium brasiliense</name>
    <dbReference type="NCBI Taxonomy" id="300254"/>
    <lineage>
        <taxon>Eukaryota</taxon>
        <taxon>Fungi</taxon>
        <taxon>Dikarya</taxon>
        <taxon>Ascomycota</taxon>
        <taxon>Pezizomycotina</taxon>
        <taxon>Dothideomycetes</taxon>
        <taxon>Pleosporomycetidae</taxon>
        <taxon>Pleosporales</taxon>
        <taxon>Massarineae</taxon>
        <taxon>Didymosphaeriaceae</taxon>
        <taxon>Paraconiothyrium</taxon>
    </lineage>
</organism>
<feature type="compositionally biased region" description="Low complexity" evidence="1">
    <location>
        <begin position="472"/>
        <end position="484"/>
    </location>
</feature>
<feature type="compositionally biased region" description="Basic residues" evidence="1">
    <location>
        <begin position="56"/>
        <end position="65"/>
    </location>
</feature>
<gene>
    <name evidence="2" type="ORF">SLS60_009581</name>
</gene>